<dbReference type="EC" id="6.1.1.10" evidence="5"/>
<feature type="domain" description="TRNA-binding" evidence="4">
    <location>
        <begin position="132"/>
        <end position="231"/>
    </location>
</feature>
<sequence>MWDTTKDYRLVLGQKTIDLFIRTVRGGSFRGRWNKKMALESATDMESDFQSLLYSYLDPQDLAETQEIVNLEEKANLVIRYLGGDDWAHLFLEQTPKNDKEKSEEAIAKARFFLDTVLGLKKRILFGPINDPIISIDIKVGEIMSVSKHPEADNLLICNVNIGEKAIKVVTNDLEIKDEDRVGIAMLPPETFMGIASSGMFLGVEGEVLKEVDGDLGEIPKGFPLEALNASRNLIENFLSK</sequence>
<keyword evidence="6" id="KW-1185">Reference proteome</keyword>
<comment type="caution">
    <text evidence="5">The sequence shown here is derived from an EMBL/GenBank/DDBJ whole genome shotgun (WGS) entry which is preliminary data.</text>
</comment>
<protein>
    <submittedName>
        <fullName evidence="5">Methionine--tRNA ligase</fullName>
        <ecNumber evidence="5">6.1.1.10</ecNumber>
    </submittedName>
</protein>
<proteinExistence type="predicted"/>
<keyword evidence="2 3" id="KW-0694">RNA-binding</keyword>
<dbReference type="Pfam" id="PF01588">
    <property type="entry name" value="tRNA_bind"/>
    <property type="match status" value="1"/>
</dbReference>
<evidence type="ECO:0000256" key="2">
    <source>
        <dbReference type="ARBA" id="ARBA00022884"/>
    </source>
</evidence>
<dbReference type="GO" id="GO:0004825">
    <property type="term" value="F:methionine-tRNA ligase activity"/>
    <property type="evidence" value="ECO:0007669"/>
    <property type="project" value="UniProtKB-EC"/>
</dbReference>
<evidence type="ECO:0000313" key="5">
    <source>
        <dbReference type="EMBL" id="KZX16273.1"/>
    </source>
</evidence>
<evidence type="ECO:0000259" key="4">
    <source>
        <dbReference type="PROSITE" id="PS50886"/>
    </source>
</evidence>
<dbReference type="STRING" id="47311.MBCUT_09510"/>
<dbReference type="PATRIC" id="fig|47311.3.peg.1051"/>
<evidence type="ECO:0000313" key="6">
    <source>
        <dbReference type="Proteomes" id="UP000077275"/>
    </source>
</evidence>
<dbReference type="Gene3D" id="1.20.1440.150">
    <property type="match status" value="1"/>
</dbReference>
<dbReference type="InterPro" id="IPR012340">
    <property type="entry name" value="NA-bd_OB-fold"/>
</dbReference>
<organism evidence="5 6">
    <name type="scientific">Methanobrevibacter cuticularis</name>
    <dbReference type="NCBI Taxonomy" id="47311"/>
    <lineage>
        <taxon>Archaea</taxon>
        <taxon>Methanobacteriati</taxon>
        <taxon>Methanobacteriota</taxon>
        <taxon>Methanomada group</taxon>
        <taxon>Methanobacteria</taxon>
        <taxon>Methanobacteriales</taxon>
        <taxon>Methanobacteriaceae</taxon>
        <taxon>Methanobrevibacter</taxon>
    </lineage>
</organism>
<dbReference type="AlphaFoldDB" id="A0A166E4L3"/>
<dbReference type="Pfam" id="PF18489">
    <property type="entry name" value="Alpha_Helical"/>
    <property type="match status" value="1"/>
</dbReference>
<dbReference type="RefSeq" id="WP_067259520.1">
    <property type="nucleotide sequence ID" value="NZ_LWMW01000096.1"/>
</dbReference>
<dbReference type="Proteomes" id="UP000077275">
    <property type="component" value="Unassembled WGS sequence"/>
</dbReference>
<dbReference type="InterPro" id="IPR002547">
    <property type="entry name" value="tRNA-bd_dom"/>
</dbReference>
<evidence type="ECO:0000256" key="3">
    <source>
        <dbReference type="PROSITE-ProRule" id="PRU00209"/>
    </source>
</evidence>
<dbReference type="EMBL" id="LWMW01000096">
    <property type="protein sequence ID" value="KZX16273.1"/>
    <property type="molecule type" value="Genomic_DNA"/>
</dbReference>
<dbReference type="InterPro" id="IPR041169">
    <property type="entry name" value="Alpha_helical"/>
</dbReference>
<dbReference type="SUPFAM" id="SSF50249">
    <property type="entry name" value="Nucleic acid-binding proteins"/>
    <property type="match status" value="1"/>
</dbReference>
<dbReference type="GO" id="GO:0000049">
    <property type="term" value="F:tRNA binding"/>
    <property type="evidence" value="ECO:0007669"/>
    <property type="project" value="UniProtKB-UniRule"/>
</dbReference>
<evidence type="ECO:0000256" key="1">
    <source>
        <dbReference type="ARBA" id="ARBA00022555"/>
    </source>
</evidence>
<dbReference type="OrthoDB" id="14546at2157"/>
<gene>
    <name evidence="5" type="primary">metG_1</name>
    <name evidence="5" type="ORF">MBCUT_09510</name>
</gene>
<keyword evidence="1 3" id="KW-0820">tRNA-binding</keyword>
<dbReference type="CDD" id="cd02153">
    <property type="entry name" value="tRNA_bindingDomain"/>
    <property type="match status" value="1"/>
</dbReference>
<reference evidence="5 6" key="1">
    <citation type="submission" date="2016-04" db="EMBL/GenBank/DDBJ databases">
        <title>Genome sequence of Methanobrevibacter cuticularis DSM 11139.</title>
        <authorList>
            <person name="Poehlein A."/>
            <person name="Seedorf H."/>
            <person name="Daniel R."/>
        </authorList>
    </citation>
    <scope>NUCLEOTIDE SEQUENCE [LARGE SCALE GENOMIC DNA]</scope>
    <source>
        <strain evidence="5 6">DSM 11139</strain>
    </source>
</reference>
<dbReference type="PROSITE" id="PS50886">
    <property type="entry name" value="TRBD"/>
    <property type="match status" value="1"/>
</dbReference>
<accession>A0A166E4L3</accession>
<dbReference type="Gene3D" id="2.40.50.140">
    <property type="entry name" value="Nucleic acid-binding proteins"/>
    <property type="match status" value="1"/>
</dbReference>
<name>A0A166E4L3_9EURY</name>
<keyword evidence="5" id="KW-0436">Ligase</keyword>